<accession>A0A8X7CN40</accession>
<organism evidence="1 2">
    <name type="scientific">Trichonephila inaurata madagascariensis</name>
    <dbReference type="NCBI Taxonomy" id="2747483"/>
    <lineage>
        <taxon>Eukaryota</taxon>
        <taxon>Metazoa</taxon>
        <taxon>Ecdysozoa</taxon>
        <taxon>Arthropoda</taxon>
        <taxon>Chelicerata</taxon>
        <taxon>Arachnida</taxon>
        <taxon>Araneae</taxon>
        <taxon>Araneomorphae</taxon>
        <taxon>Entelegynae</taxon>
        <taxon>Araneoidea</taxon>
        <taxon>Nephilidae</taxon>
        <taxon>Trichonephila</taxon>
        <taxon>Trichonephila inaurata</taxon>
    </lineage>
</organism>
<dbReference type="AlphaFoldDB" id="A0A8X7CN40"/>
<proteinExistence type="predicted"/>
<keyword evidence="2" id="KW-1185">Reference proteome</keyword>
<dbReference type="OrthoDB" id="6429968at2759"/>
<protein>
    <submittedName>
        <fullName evidence="1">Uncharacterized protein</fullName>
    </submittedName>
</protein>
<evidence type="ECO:0000313" key="1">
    <source>
        <dbReference type="EMBL" id="GFY74463.1"/>
    </source>
</evidence>
<dbReference type="Proteomes" id="UP000886998">
    <property type="component" value="Unassembled WGS sequence"/>
</dbReference>
<dbReference type="EMBL" id="BMAV01020765">
    <property type="protein sequence ID" value="GFY74463.1"/>
    <property type="molecule type" value="Genomic_DNA"/>
</dbReference>
<reference evidence="1" key="1">
    <citation type="submission" date="2020-08" db="EMBL/GenBank/DDBJ databases">
        <title>Multicomponent nature underlies the extraordinary mechanical properties of spider dragline silk.</title>
        <authorList>
            <person name="Kono N."/>
            <person name="Nakamura H."/>
            <person name="Mori M."/>
            <person name="Yoshida Y."/>
            <person name="Ohtoshi R."/>
            <person name="Malay A.D."/>
            <person name="Moran D.A.P."/>
            <person name="Tomita M."/>
            <person name="Numata K."/>
            <person name="Arakawa K."/>
        </authorList>
    </citation>
    <scope>NUCLEOTIDE SEQUENCE</scope>
</reference>
<comment type="caution">
    <text evidence="1">The sequence shown here is derived from an EMBL/GenBank/DDBJ whole genome shotgun (WGS) entry which is preliminary data.</text>
</comment>
<evidence type="ECO:0000313" key="2">
    <source>
        <dbReference type="Proteomes" id="UP000886998"/>
    </source>
</evidence>
<gene>
    <name evidence="1" type="primary">AVEN_158427_1</name>
    <name evidence="1" type="ORF">TNIN_175431</name>
</gene>
<name>A0A8X7CN40_9ARAC</name>
<sequence>MPRTQKVFKKRKGKYYPRKNTINNKVSTTDSKLNAQAGDVHDSNQSCAKEKEILSLNESFSSFDDSLGIINVNMNLSILAFFFKNEVHCKICNSGLDMQVLKGESGLTIMFLLKCFTFPYRVEFSSNFHEGTQIATISTRIVYAMRSIGSDAEAGIMLCGIMKLPQPFTKFLPYGKRI</sequence>